<evidence type="ECO:0000313" key="8">
    <source>
        <dbReference type="Proteomes" id="UP001276659"/>
    </source>
</evidence>
<dbReference type="EMBL" id="JASNWA010000006">
    <property type="protein sequence ID" value="KAK3174240.1"/>
    <property type="molecule type" value="Genomic_DNA"/>
</dbReference>
<feature type="binding site" evidence="5">
    <location>
        <position position="357"/>
    </location>
    <ligand>
        <name>Fe cation</name>
        <dbReference type="ChEBI" id="CHEBI:24875"/>
        <note>catalytic</note>
    </ligand>
</feature>
<evidence type="ECO:0000256" key="1">
    <source>
        <dbReference type="ARBA" id="ARBA00006787"/>
    </source>
</evidence>
<dbReference type="GO" id="GO:0046872">
    <property type="term" value="F:metal ion binding"/>
    <property type="evidence" value="ECO:0007669"/>
    <property type="project" value="UniProtKB-KW"/>
</dbReference>
<feature type="binding site" evidence="5">
    <location>
        <position position="234"/>
    </location>
    <ligand>
        <name>Fe cation</name>
        <dbReference type="ChEBI" id="CHEBI:24875"/>
        <note>catalytic</note>
    </ligand>
</feature>
<feature type="region of interest" description="Disordered" evidence="6">
    <location>
        <begin position="1"/>
        <end position="24"/>
    </location>
</feature>
<protein>
    <recommendedName>
        <fullName evidence="9">Carotenoid oxygenase</fullName>
    </recommendedName>
</protein>
<evidence type="ECO:0000256" key="2">
    <source>
        <dbReference type="ARBA" id="ARBA00022723"/>
    </source>
</evidence>
<evidence type="ECO:0000256" key="5">
    <source>
        <dbReference type="PIRSR" id="PIRSR604294-1"/>
    </source>
</evidence>
<feature type="binding site" evidence="5">
    <location>
        <position position="613"/>
    </location>
    <ligand>
        <name>Fe cation</name>
        <dbReference type="ChEBI" id="CHEBI:24875"/>
        <note>catalytic</note>
    </ligand>
</feature>
<dbReference type="InterPro" id="IPR004294">
    <property type="entry name" value="Carotenoid_Oase"/>
</dbReference>
<sequence>MLEALGEEQVSLGEEKKRSHPYLSGNFAPVQQTLPLTPCTYTGRIPEELAGGEYVRNGGNPVTNEALGRDAHWFDGDGMLSGVSFRRAGEKGEIQPEFVNQYILTDVYISSKTSSSIKTPILPSIATLVNPMSSLITIILRIFRTIALVILSHLPGSQQAIKKISVANTAVVYHDGRALATCESGPPMRFSLPGLETIGWFNGRKSEGERTEDLGTGFGGTGLLSWMREWATAHPRVDPITKELILYHSTFVPPYINYSIVAPTYDPSHSKNTPSQTRILNTPVPGIGSAKMMHDFGVSRTHTIIMDLPLSLDPLNLAKNTPVVEYDPSSRSRFGIFPRYRPQEVRWFETNPCCIFHTANSWNSVDPSPTPGLPGMRMVNILACRLTSASLVFSAGNLAAPTPARKIPAGLEEEEQCRLYYYQFCLSRSLDPEASNDNLITHQWALSAIPFEFPSLRDSVSMSAAKYIYGCSVSGTSFGAALGRAVKINALVKVDVETLIERGITNPPTQITGCVDTRTISEILASKDPNDSIKIFKMPEGWYTQESRFVPRANRVSEDDGWLLAYVFDESQLAEDEECNPDAKSELWIIDAKNMTDVIARVYLPQRVPYGLHGNWFSEADVQGQRPVERVRTMPVREGKENASAAASPAWKMWMATRSIVEDWLQ</sequence>
<comment type="cofactor">
    <cofactor evidence="5">
        <name>Fe(2+)</name>
        <dbReference type="ChEBI" id="CHEBI:29033"/>
    </cofactor>
    <text evidence="5">Binds 1 Fe(2+) ion per subunit.</text>
</comment>
<keyword evidence="3" id="KW-0560">Oxidoreductase</keyword>
<proteinExistence type="inferred from homology"/>
<dbReference type="Pfam" id="PF03055">
    <property type="entry name" value="RPE65"/>
    <property type="match status" value="1"/>
</dbReference>
<dbReference type="GO" id="GO:0010436">
    <property type="term" value="F:carotenoid dioxygenase activity"/>
    <property type="evidence" value="ECO:0007669"/>
    <property type="project" value="TreeGrafter"/>
</dbReference>
<evidence type="ECO:0008006" key="9">
    <source>
        <dbReference type="Google" id="ProtNLM"/>
    </source>
</evidence>
<dbReference type="Proteomes" id="UP001276659">
    <property type="component" value="Unassembled WGS sequence"/>
</dbReference>
<comment type="caution">
    <text evidence="7">The sequence shown here is derived from an EMBL/GenBank/DDBJ whole genome shotgun (WGS) entry which is preliminary data.</text>
</comment>
<comment type="similarity">
    <text evidence="1">Belongs to the carotenoid oxygenase family.</text>
</comment>
<dbReference type="GO" id="GO:0016121">
    <property type="term" value="P:carotene catabolic process"/>
    <property type="evidence" value="ECO:0007669"/>
    <property type="project" value="TreeGrafter"/>
</dbReference>
<keyword evidence="8" id="KW-1185">Reference proteome</keyword>
<feature type="binding site" evidence="5">
    <location>
        <position position="294"/>
    </location>
    <ligand>
        <name>Fe cation</name>
        <dbReference type="ChEBI" id="CHEBI:24875"/>
        <note>catalytic</note>
    </ligand>
</feature>
<dbReference type="PANTHER" id="PTHR10543">
    <property type="entry name" value="BETA-CAROTENE DIOXYGENASE"/>
    <property type="match status" value="1"/>
</dbReference>
<keyword evidence="4 5" id="KW-0408">Iron</keyword>
<evidence type="ECO:0000256" key="6">
    <source>
        <dbReference type="SAM" id="MobiDB-lite"/>
    </source>
</evidence>
<accession>A0AAE0DLY5</accession>
<name>A0AAE0DLY5_9LECA</name>
<reference evidence="7" key="1">
    <citation type="submission" date="2022-11" db="EMBL/GenBank/DDBJ databases">
        <title>Chromosomal genome sequence assembly and mating type (MAT) locus characterization of the leprose asexual lichenized fungus Lepraria neglecta (Nyl.) Erichsen.</title>
        <authorList>
            <person name="Allen J.L."/>
            <person name="Pfeffer B."/>
        </authorList>
    </citation>
    <scope>NUCLEOTIDE SEQUENCE</scope>
    <source>
        <strain evidence="7">Allen 5258</strain>
    </source>
</reference>
<evidence type="ECO:0000256" key="4">
    <source>
        <dbReference type="ARBA" id="ARBA00023004"/>
    </source>
</evidence>
<dbReference type="AlphaFoldDB" id="A0AAE0DLY5"/>
<organism evidence="7 8">
    <name type="scientific">Lepraria neglecta</name>
    <dbReference type="NCBI Taxonomy" id="209136"/>
    <lineage>
        <taxon>Eukaryota</taxon>
        <taxon>Fungi</taxon>
        <taxon>Dikarya</taxon>
        <taxon>Ascomycota</taxon>
        <taxon>Pezizomycotina</taxon>
        <taxon>Lecanoromycetes</taxon>
        <taxon>OSLEUM clade</taxon>
        <taxon>Lecanoromycetidae</taxon>
        <taxon>Lecanorales</taxon>
        <taxon>Lecanorineae</taxon>
        <taxon>Stereocaulaceae</taxon>
        <taxon>Lepraria</taxon>
    </lineage>
</organism>
<dbReference type="PANTHER" id="PTHR10543:SF89">
    <property type="entry name" value="CAROTENOID 9,10(9',10')-CLEAVAGE DIOXYGENASE 1"/>
    <property type="match status" value="1"/>
</dbReference>
<evidence type="ECO:0000313" key="7">
    <source>
        <dbReference type="EMBL" id="KAK3174240.1"/>
    </source>
</evidence>
<keyword evidence="2 5" id="KW-0479">Metal-binding</keyword>
<evidence type="ECO:0000256" key="3">
    <source>
        <dbReference type="ARBA" id="ARBA00023002"/>
    </source>
</evidence>
<gene>
    <name evidence="7" type="ORF">OEA41_001484</name>
</gene>